<dbReference type="RefSeq" id="WP_189071680.1">
    <property type="nucleotide sequence ID" value="NZ_BMQN01000001.1"/>
</dbReference>
<dbReference type="Proteomes" id="UP000644548">
    <property type="component" value="Unassembled WGS sequence"/>
</dbReference>
<accession>A0ABQ2S2C1</accession>
<dbReference type="EMBL" id="BMQN01000001">
    <property type="protein sequence ID" value="GGR82112.1"/>
    <property type="molecule type" value="Genomic_DNA"/>
</dbReference>
<comment type="caution">
    <text evidence="2">The sequence shown here is derived from an EMBL/GenBank/DDBJ whole genome shotgun (WGS) entry which is preliminary data.</text>
</comment>
<sequence length="183" mass="19765">MRSLLPLLFTALTVLPSAWAASLDPHYYPHRPGTRWTYSSGETQLVGAPVTHRGVTVVPLSHQFGSTTYSQDMLEYRPDGSVWLRGVNAAGRLSWYAAPLLVYPTGPLKPGQTWQSSTGTLRMTVTVTGVAPLKLAAGSFNALILRSETVTGGKASVQLSYFVPALGIVRYQTADGSTIDLQR</sequence>
<organism evidence="2 3">
    <name type="scientific">Deinococcus sedimenti</name>
    <dbReference type="NCBI Taxonomy" id="1867090"/>
    <lineage>
        <taxon>Bacteria</taxon>
        <taxon>Thermotogati</taxon>
        <taxon>Deinococcota</taxon>
        <taxon>Deinococci</taxon>
        <taxon>Deinococcales</taxon>
        <taxon>Deinococcaceae</taxon>
        <taxon>Deinococcus</taxon>
    </lineage>
</organism>
<name>A0ABQ2S2C1_9DEIO</name>
<protein>
    <submittedName>
        <fullName evidence="2">Uncharacterized protein</fullName>
    </submittedName>
</protein>
<reference evidence="3" key="1">
    <citation type="journal article" date="2019" name="Int. J. Syst. Evol. Microbiol.">
        <title>The Global Catalogue of Microorganisms (GCM) 10K type strain sequencing project: providing services to taxonomists for standard genome sequencing and annotation.</title>
        <authorList>
            <consortium name="The Broad Institute Genomics Platform"/>
            <consortium name="The Broad Institute Genome Sequencing Center for Infectious Disease"/>
            <person name="Wu L."/>
            <person name="Ma J."/>
        </authorList>
    </citation>
    <scope>NUCLEOTIDE SEQUENCE [LARGE SCALE GENOMIC DNA]</scope>
    <source>
        <strain evidence="3">JCM 31405</strain>
    </source>
</reference>
<evidence type="ECO:0000313" key="2">
    <source>
        <dbReference type="EMBL" id="GGR82112.1"/>
    </source>
</evidence>
<keyword evidence="3" id="KW-1185">Reference proteome</keyword>
<evidence type="ECO:0000256" key="1">
    <source>
        <dbReference type="SAM" id="SignalP"/>
    </source>
</evidence>
<keyword evidence="1" id="KW-0732">Signal</keyword>
<proteinExistence type="predicted"/>
<gene>
    <name evidence="2" type="ORF">GCM10008960_06390</name>
</gene>
<evidence type="ECO:0000313" key="3">
    <source>
        <dbReference type="Proteomes" id="UP000644548"/>
    </source>
</evidence>
<feature type="chain" id="PRO_5045755169" evidence="1">
    <location>
        <begin position="21"/>
        <end position="183"/>
    </location>
</feature>
<feature type="signal peptide" evidence="1">
    <location>
        <begin position="1"/>
        <end position="20"/>
    </location>
</feature>